<accession>X8E891</accession>
<dbReference type="Gene3D" id="3.40.710.10">
    <property type="entry name" value="DD-peptidase/beta-lactamase superfamily"/>
    <property type="match status" value="1"/>
</dbReference>
<comment type="caution">
    <text evidence="1">The sequence shown here is derived from an EMBL/GenBank/DDBJ whole genome shotgun (WGS) entry which is preliminary data.</text>
</comment>
<dbReference type="SUPFAM" id="SSF56601">
    <property type="entry name" value="beta-lactamase/transpeptidase-like"/>
    <property type="match status" value="1"/>
</dbReference>
<protein>
    <submittedName>
        <fullName evidence="1">Putative lipoprotein lppW</fullName>
    </submittedName>
</protein>
<name>X8E891_MYCXE</name>
<proteinExistence type="predicted"/>
<gene>
    <name evidence="1" type="ORF">I553_7309</name>
</gene>
<reference evidence="1" key="1">
    <citation type="submission" date="2014-01" db="EMBL/GenBank/DDBJ databases">
        <authorList>
            <person name="Brown-Elliot B."/>
            <person name="Wallace R."/>
            <person name="Lenaerts A."/>
            <person name="Ordway D."/>
            <person name="DeGroote M.A."/>
            <person name="Parker T."/>
            <person name="Sizemore C."/>
            <person name="Tallon L.J."/>
            <person name="Sadzewicz L.K."/>
            <person name="Sengamalay N."/>
            <person name="Fraser C.M."/>
            <person name="Hine E."/>
            <person name="Shefchek K.A."/>
            <person name="Das S.P."/>
            <person name="Tettelin H."/>
        </authorList>
    </citation>
    <scope>NUCLEOTIDE SEQUENCE [LARGE SCALE GENOMIC DNA]</scope>
    <source>
        <strain evidence="1">4042</strain>
    </source>
</reference>
<dbReference type="PATRIC" id="fig|1299334.3.peg.337"/>
<organism evidence="1">
    <name type="scientific">Mycobacterium xenopi 4042</name>
    <dbReference type="NCBI Taxonomy" id="1299334"/>
    <lineage>
        <taxon>Bacteria</taxon>
        <taxon>Bacillati</taxon>
        <taxon>Actinomycetota</taxon>
        <taxon>Actinomycetes</taxon>
        <taxon>Mycobacteriales</taxon>
        <taxon>Mycobacteriaceae</taxon>
        <taxon>Mycobacterium</taxon>
    </lineage>
</organism>
<dbReference type="InterPro" id="IPR012338">
    <property type="entry name" value="Beta-lactam/transpept-like"/>
</dbReference>
<keyword evidence="1" id="KW-0449">Lipoprotein</keyword>
<dbReference type="AlphaFoldDB" id="X8E891"/>
<dbReference type="EMBL" id="JAOB01000006">
    <property type="protein sequence ID" value="EUA76421.1"/>
    <property type="molecule type" value="Genomic_DNA"/>
</dbReference>
<sequence>MVATASVAKLFIADELLLQESQGKATLSADERHTLDAMLQSSDDDAAEKFWNQAGGETIIRDVAARYGLAATQPPSDGRWWDTTTSTRT</sequence>
<evidence type="ECO:0000313" key="1">
    <source>
        <dbReference type="EMBL" id="EUA76421.1"/>
    </source>
</evidence>